<gene>
    <name evidence="1" type="ORF">SYNPS1DRAFT_17048</name>
</gene>
<dbReference type="Gene3D" id="1.20.141.10">
    <property type="entry name" value="Chitosanase, subunit A, domain 1"/>
    <property type="match status" value="1"/>
</dbReference>
<evidence type="ECO:0000313" key="1">
    <source>
        <dbReference type="EMBL" id="RKP24546.1"/>
    </source>
</evidence>
<proteinExistence type="predicted"/>
<reference evidence="2" key="1">
    <citation type="journal article" date="2018" name="Nat. Microbiol.">
        <title>Leveraging single-cell genomics to expand the fungal tree of life.</title>
        <authorList>
            <person name="Ahrendt S.R."/>
            <person name="Quandt C.A."/>
            <person name="Ciobanu D."/>
            <person name="Clum A."/>
            <person name="Salamov A."/>
            <person name="Andreopoulos B."/>
            <person name="Cheng J.F."/>
            <person name="Woyke T."/>
            <person name="Pelin A."/>
            <person name="Henrissat B."/>
            <person name="Reynolds N.K."/>
            <person name="Benny G.L."/>
            <person name="Smith M.E."/>
            <person name="James T.Y."/>
            <person name="Grigoriev I.V."/>
        </authorList>
    </citation>
    <scope>NUCLEOTIDE SEQUENCE [LARGE SCALE GENOMIC DNA]</scope>
    <source>
        <strain evidence="2">Benny S71-1</strain>
    </source>
</reference>
<dbReference type="Proteomes" id="UP000278143">
    <property type="component" value="Unassembled WGS sequence"/>
</dbReference>
<dbReference type="InterPro" id="IPR023099">
    <property type="entry name" value="Glyco_hydro_46_N"/>
</dbReference>
<dbReference type="OrthoDB" id="76114at2759"/>
<protein>
    <submittedName>
        <fullName evidence="1">Lysozyme-like domain-containing protein</fullName>
    </submittedName>
</protein>
<name>A0A4P9YWX2_9FUNG</name>
<dbReference type="GO" id="GO:0005576">
    <property type="term" value="C:extracellular region"/>
    <property type="evidence" value="ECO:0007669"/>
    <property type="project" value="InterPro"/>
</dbReference>
<dbReference type="GO" id="GO:0016977">
    <property type="term" value="F:chitosanase activity"/>
    <property type="evidence" value="ECO:0007669"/>
    <property type="project" value="InterPro"/>
</dbReference>
<dbReference type="CDD" id="cd00978">
    <property type="entry name" value="chitosanase_GH46"/>
    <property type="match status" value="1"/>
</dbReference>
<dbReference type="Gene3D" id="3.30.386.10">
    <property type="entry name" value="Chitosanase, subunit A, domain 2"/>
    <property type="match status" value="1"/>
</dbReference>
<sequence>MARRITSTFENGDDQPHYEYIENLDDQRGYTAGVVGFTTGTGDLLKVVEAYTRERPNNVLAPFLPELRRLAALSQCDVAGRSDVQGLAGLPDAWREAARNDALFRDVQARMAQDFYLRPALQYAGRVGVRSPLGVAIFYDTIVQHGWHRTESEVNMPRLLSLTERHRNSTSGEAGYLGVLLHIRRRMLCCYPDNTWPESAGRVADLQALLQAGNFNLSPPITLAAFGVTLEPVDDDRLYVQR</sequence>
<dbReference type="GO" id="GO:0005975">
    <property type="term" value="P:carbohydrate metabolic process"/>
    <property type="evidence" value="ECO:0007669"/>
    <property type="project" value="InterPro"/>
</dbReference>
<dbReference type="EMBL" id="KZ990164">
    <property type="protein sequence ID" value="RKP24546.1"/>
    <property type="molecule type" value="Genomic_DNA"/>
</dbReference>
<dbReference type="SUPFAM" id="SSF53955">
    <property type="entry name" value="Lysozyme-like"/>
    <property type="match status" value="1"/>
</dbReference>
<organism evidence="1 2">
    <name type="scientific">Syncephalis pseudoplumigaleata</name>
    <dbReference type="NCBI Taxonomy" id="1712513"/>
    <lineage>
        <taxon>Eukaryota</taxon>
        <taxon>Fungi</taxon>
        <taxon>Fungi incertae sedis</taxon>
        <taxon>Zoopagomycota</taxon>
        <taxon>Zoopagomycotina</taxon>
        <taxon>Zoopagomycetes</taxon>
        <taxon>Zoopagales</taxon>
        <taxon>Piptocephalidaceae</taxon>
        <taxon>Syncephalis</taxon>
    </lineage>
</organism>
<dbReference type="InterPro" id="IPR023346">
    <property type="entry name" value="Lysozyme-like_dom_sf"/>
</dbReference>
<dbReference type="AlphaFoldDB" id="A0A4P9YWX2"/>
<dbReference type="InterPro" id="IPR000400">
    <property type="entry name" value="Glyco_hydro_46"/>
</dbReference>
<keyword evidence="2" id="KW-1185">Reference proteome</keyword>
<evidence type="ECO:0000313" key="2">
    <source>
        <dbReference type="Proteomes" id="UP000278143"/>
    </source>
</evidence>
<dbReference type="Pfam" id="PF01374">
    <property type="entry name" value="Glyco_hydro_46"/>
    <property type="match status" value="1"/>
</dbReference>
<accession>A0A4P9YWX2</accession>